<reference evidence="1" key="1">
    <citation type="submission" date="2023-04" db="EMBL/GenBank/DDBJ databases">
        <title>Phytophthora fragariaefolia NBRC 109709.</title>
        <authorList>
            <person name="Ichikawa N."/>
            <person name="Sato H."/>
            <person name="Tonouchi N."/>
        </authorList>
    </citation>
    <scope>NUCLEOTIDE SEQUENCE</scope>
    <source>
        <strain evidence="1">NBRC 109709</strain>
    </source>
</reference>
<accession>A0A9W7DB46</accession>
<keyword evidence="2" id="KW-1185">Reference proteome</keyword>
<proteinExistence type="predicted"/>
<evidence type="ECO:0000313" key="2">
    <source>
        <dbReference type="Proteomes" id="UP001165121"/>
    </source>
</evidence>
<dbReference type="Proteomes" id="UP001165121">
    <property type="component" value="Unassembled WGS sequence"/>
</dbReference>
<comment type="caution">
    <text evidence="1">The sequence shown here is derived from an EMBL/GenBank/DDBJ whole genome shotgun (WGS) entry which is preliminary data.</text>
</comment>
<organism evidence="1 2">
    <name type="scientific">Phytophthora fragariaefolia</name>
    <dbReference type="NCBI Taxonomy" id="1490495"/>
    <lineage>
        <taxon>Eukaryota</taxon>
        <taxon>Sar</taxon>
        <taxon>Stramenopiles</taxon>
        <taxon>Oomycota</taxon>
        <taxon>Peronosporomycetes</taxon>
        <taxon>Peronosporales</taxon>
        <taxon>Peronosporaceae</taxon>
        <taxon>Phytophthora</taxon>
    </lineage>
</organism>
<dbReference type="AlphaFoldDB" id="A0A9W7DB46"/>
<gene>
    <name evidence="1" type="ORF">Pfra01_002834100</name>
</gene>
<dbReference type="EMBL" id="BSXT01008786">
    <property type="protein sequence ID" value="GMF67035.1"/>
    <property type="molecule type" value="Genomic_DNA"/>
</dbReference>
<dbReference type="OrthoDB" id="127431at2759"/>
<name>A0A9W7DB46_9STRA</name>
<evidence type="ECO:0000313" key="1">
    <source>
        <dbReference type="EMBL" id="GMF67035.1"/>
    </source>
</evidence>
<protein>
    <submittedName>
        <fullName evidence="1">Unnamed protein product</fullName>
    </submittedName>
</protein>
<sequence length="110" mass="12835">MVRFVFKPTQNYHENREIALIGGKCKADRVQVIHWVEEAVSDENENQSSDRKIEYMFNELGQDPRQPNSQLFQEHMSQLKGNECIQLSPPESDSRRARVKGVRILLKLHS</sequence>